<dbReference type="SMART" id="SM00382">
    <property type="entry name" value="AAA"/>
    <property type="match status" value="1"/>
</dbReference>
<dbReference type="InterPro" id="IPR027417">
    <property type="entry name" value="P-loop_NTPase"/>
</dbReference>
<reference evidence="5" key="1">
    <citation type="journal article" date="2021" name="PeerJ">
        <title>Extensive microbial diversity within the chicken gut microbiome revealed by metagenomics and culture.</title>
        <authorList>
            <person name="Gilroy R."/>
            <person name="Ravi A."/>
            <person name="Getino M."/>
            <person name="Pursley I."/>
            <person name="Horton D.L."/>
            <person name="Alikhan N.F."/>
            <person name="Baker D."/>
            <person name="Gharbi K."/>
            <person name="Hall N."/>
            <person name="Watson M."/>
            <person name="Adriaenssens E.M."/>
            <person name="Foster-Nyarko E."/>
            <person name="Jarju S."/>
            <person name="Secka A."/>
            <person name="Antonio M."/>
            <person name="Oren A."/>
            <person name="Chaudhuri R.R."/>
            <person name="La Ragione R."/>
            <person name="Hildebrand F."/>
            <person name="Pallen M.J."/>
        </authorList>
    </citation>
    <scope>NUCLEOTIDE SEQUENCE</scope>
    <source>
        <strain evidence="5">G4-2901</strain>
    </source>
</reference>
<dbReference type="InterPro" id="IPR000641">
    <property type="entry name" value="CbxX/CfxQ"/>
</dbReference>
<dbReference type="GO" id="GO:0016887">
    <property type="term" value="F:ATP hydrolysis activity"/>
    <property type="evidence" value="ECO:0007669"/>
    <property type="project" value="InterPro"/>
</dbReference>
<dbReference type="EMBL" id="JAHLFW010000004">
    <property type="protein sequence ID" value="MBU3836813.1"/>
    <property type="molecule type" value="Genomic_DNA"/>
</dbReference>
<keyword evidence="3" id="KW-0067">ATP-binding</keyword>
<proteinExistence type="inferred from homology"/>
<sequence length="641" mass="72777">MKNVFLRVKRNFDLNSNNFVPEYADCYLDAEFSAPKGLTGVKEMSVRIYSASYRLMGTGCIAHNPERMLKKISFQLANDDLWDAGMYRAYIYINGTAKWFCELDLPISLNCWTRKAMLPIEDNMQEKFFAEKLAFTSWWNKLYCGRFKEPLVRLLIERLYAFSNEIGNRKVGKLPNLIVTGEGEACGTKALASMILGGFITEDDISLKYCLSLGEITTGAYGWKHMEDKVAKAKAVIVEVPELNYNAHTVNIVNLMASIIRYDTFRETTFILHGKDRDIAMMMEKCVLMNGLFTEETTFRLSSDRSVGTKYEYDEENEDFLKLVEGLLDDKFSCSTGNEEVRPSSGKAEKELEAMIGLQRVKDDMREARMMSMFNKKRAEMCLQTDNEQRNHMLFLGNPGTGKTTVAKLVGEIYHDMGLLSKGHTVETNRSKLVGEYIGTTEKKTLEAIEEARGGVLFIDEAYTLVSHESDTKDFGKEILNALLTVLSEPQPDMIVILAGYEDKMMNMMRTNPGLKDRFPLTFHFDDYSAEELMEMACATLEAGNYRLTDDAHKCLKSLIEKAAANRNEYFGNGRWVHNLINQGIIKSMARRVMSTSVTGRNIDIDMLCVIEEADILEAEKNFLCLKTTKISSPRPIGFRA</sequence>
<dbReference type="GO" id="GO:0005524">
    <property type="term" value="F:ATP binding"/>
    <property type="evidence" value="ECO:0007669"/>
    <property type="project" value="UniProtKB-KW"/>
</dbReference>
<dbReference type="InterPro" id="IPR050773">
    <property type="entry name" value="CbxX/CfxQ_RuBisCO_ESX"/>
</dbReference>
<evidence type="ECO:0000256" key="1">
    <source>
        <dbReference type="ARBA" id="ARBA00010378"/>
    </source>
</evidence>
<dbReference type="InterPro" id="IPR003593">
    <property type="entry name" value="AAA+_ATPase"/>
</dbReference>
<dbReference type="AlphaFoldDB" id="A0A948T941"/>
<gene>
    <name evidence="5" type="ORF">H9777_00480</name>
</gene>
<organism evidence="5 6">
    <name type="scientific">Candidatus Phocaeicola faecigallinarum</name>
    <dbReference type="NCBI Taxonomy" id="2838732"/>
    <lineage>
        <taxon>Bacteria</taxon>
        <taxon>Pseudomonadati</taxon>
        <taxon>Bacteroidota</taxon>
        <taxon>Bacteroidia</taxon>
        <taxon>Bacteroidales</taxon>
        <taxon>Bacteroidaceae</taxon>
        <taxon>Phocaeicola</taxon>
    </lineage>
</organism>
<dbReference type="Pfam" id="PF00004">
    <property type="entry name" value="AAA"/>
    <property type="match status" value="1"/>
</dbReference>
<evidence type="ECO:0000313" key="5">
    <source>
        <dbReference type="EMBL" id="MBU3836813.1"/>
    </source>
</evidence>
<dbReference type="Gene3D" id="3.40.50.300">
    <property type="entry name" value="P-loop containing nucleotide triphosphate hydrolases"/>
    <property type="match status" value="1"/>
</dbReference>
<keyword evidence="2" id="KW-0547">Nucleotide-binding</keyword>
<dbReference type="PANTHER" id="PTHR43392">
    <property type="entry name" value="AAA-TYPE ATPASE FAMILY PROTEIN / ANKYRIN REPEAT FAMILY PROTEIN"/>
    <property type="match status" value="1"/>
</dbReference>
<dbReference type="SUPFAM" id="SSF52540">
    <property type="entry name" value="P-loop containing nucleoside triphosphate hydrolases"/>
    <property type="match status" value="1"/>
</dbReference>
<feature type="domain" description="AAA+ ATPase" evidence="4">
    <location>
        <begin position="389"/>
        <end position="535"/>
    </location>
</feature>
<dbReference type="PANTHER" id="PTHR43392:SF2">
    <property type="entry name" value="AAA-TYPE ATPASE FAMILY PROTEIN _ ANKYRIN REPEAT FAMILY PROTEIN"/>
    <property type="match status" value="1"/>
</dbReference>
<dbReference type="FunFam" id="3.40.50.300:FF:000216">
    <property type="entry name" value="Type VII secretion ATPase EccA"/>
    <property type="match status" value="1"/>
</dbReference>
<comment type="caution">
    <text evidence="5">The sequence shown here is derived from an EMBL/GenBank/DDBJ whole genome shotgun (WGS) entry which is preliminary data.</text>
</comment>
<evidence type="ECO:0000259" key="4">
    <source>
        <dbReference type="SMART" id="SM00382"/>
    </source>
</evidence>
<protein>
    <submittedName>
        <fullName evidence="5">AAA family ATPase</fullName>
    </submittedName>
</protein>
<accession>A0A948T941</accession>
<evidence type="ECO:0000256" key="3">
    <source>
        <dbReference type="ARBA" id="ARBA00022840"/>
    </source>
</evidence>
<name>A0A948T941_9BACT</name>
<reference evidence="5" key="2">
    <citation type="submission" date="2021-04" db="EMBL/GenBank/DDBJ databases">
        <authorList>
            <person name="Gilroy R."/>
        </authorList>
    </citation>
    <scope>NUCLEOTIDE SEQUENCE</scope>
    <source>
        <strain evidence="5">G4-2901</strain>
    </source>
</reference>
<dbReference type="InterPro" id="IPR041627">
    <property type="entry name" value="AAA_lid_6"/>
</dbReference>
<dbReference type="Gene3D" id="1.10.8.60">
    <property type="match status" value="1"/>
</dbReference>
<comment type="similarity">
    <text evidence="1">Belongs to the CbxX/CfxQ family.</text>
</comment>
<evidence type="ECO:0000256" key="2">
    <source>
        <dbReference type="ARBA" id="ARBA00022741"/>
    </source>
</evidence>
<evidence type="ECO:0000313" key="6">
    <source>
        <dbReference type="Proteomes" id="UP000783796"/>
    </source>
</evidence>
<dbReference type="CDD" id="cd00009">
    <property type="entry name" value="AAA"/>
    <property type="match status" value="1"/>
</dbReference>
<dbReference type="Pfam" id="PF17866">
    <property type="entry name" value="AAA_lid_6"/>
    <property type="match status" value="1"/>
</dbReference>
<dbReference type="Proteomes" id="UP000783796">
    <property type="component" value="Unassembled WGS sequence"/>
</dbReference>
<dbReference type="InterPro" id="IPR003959">
    <property type="entry name" value="ATPase_AAA_core"/>
</dbReference>
<dbReference type="PRINTS" id="PR00819">
    <property type="entry name" value="CBXCFQXSUPER"/>
</dbReference>